<dbReference type="GO" id="GO:0003723">
    <property type="term" value="F:RNA binding"/>
    <property type="evidence" value="ECO:0007669"/>
    <property type="project" value="InterPro"/>
</dbReference>
<name>A0A939IY80_9CORY</name>
<accession>A0A939IY80</accession>
<dbReference type="Pfam" id="PF00849">
    <property type="entry name" value="PseudoU_synth_2"/>
    <property type="match status" value="1"/>
</dbReference>
<feature type="region of interest" description="Disordered" evidence="4">
    <location>
        <begin position="271"/>
        <end position="291"/>
    </location>
</feature>
<dbReference type="Gene3D" id="3.30.2350.10">
    <property type="entry name" value="Pseudouridine synthase"/>
    <property type="match status" value="1"/>
</dbReference>
<evidence type="ECO:0000313" key="6">
    <source>
        <dbReference type="EMBL" id="MBN9644843.1"/>
    </source>
</evidence>
<dbReference type="GO" id="GO:0009982">
    <property type="term" value="F:pseudouridine synthase activity"/>
    <property type="evidence" value="ECO:0007669"/>
    <property type="project" value="InterPro"/>
</dbReference>
<dbReference type="Proteomes" id="UP000664332">
    <property type="component" value="Unassembled WGS sequence"/>
</dbReference>
<dbReference type="InterPro" id="IPR006145">
    <property type="entry name" value="PsdUridine_synth_RsuA/RluA"/>
</dbReference>
<feature type="domain" description="Pseudouridine synthase RsuA/RluA-like" evidence="5">
    <location>
        <begin position="83"/>
        <end position="228"/>
    </location>
</feature>
<dbReference type="InterPro" id="IPR006224">
    <property type="entry name" value="PsdUridine_synth_RluA-like_CS"/>
</dbReference>
<dbReference type="RefSeq" id="WP_207279307.1">
    <property type="nucleotide sequence ID" value="NZ_JAFLEQ010000016.1"/>
</dbReference>
<comment type="caution">
    <text evidence="6">The sequence shown here is derived from an EMBL/GenBank/DDBJ whole genome shotgun (WGS) entry which is preliminary data.</text>
</comment>
<protein>
    <recommendedName>
        <fullName evidence="2">RNA pseudouridylate synthase</fullName>
    </recommendedName>
    <alternativeName>
        <fullName evidence="3">RNA-uridine isomerase</fullName>
    </alternativeName>
</protein>
<keyword evidence="7" id="KW-1185">Reference proteome</keyword>
<organism evidence="6 7">
    <name type="scientific">Corynebacterium mendelii</name>
    <dbReference type="NCBI Taxonomy" id="2765362"/>
    <lineage>
        <taxon>Bacteria</taxon>
        <taxon>Bacillati</taxon>
        <taxon>Actinomycetota</taxon>
        <taxon>Actinomycetes</taxon>
        <taxon>Mycobacteriales</taxon>
        <taxon>Corynebacteriaceae</taxon>
        <taxon>Corynebacterium</taxon>
    </lineage>
</organism>
<dbReference type="PROSITE" id="PS01129">
    <property type="entry name" value="PSI_RLU"/>
    <property type="match status" value="1"/>
</dbReference>
<evidence type="ECO:0000313" key="7">
    <source>
        <dbReference type="Proteomes" id="UP000664332"/>
    </source>
</evidence>
<dbReference type="AlphaFoldDB" id="A0A939IY80"/>
<dbReference type="GO" id="GO:0140098">
    <property type="term" value="F:catalytic activity, acting on RNA"/>
    <property type="evidence" value="ECO:0007669"/>
    <property type="project" value="UniProtKB-ARBA"/>
</dbReference>
<reference evidence="6" key="1">
    <citation type="submission" date="2021-03" db="EMBL/GenBank/DDBJ databases">
        <authorList>
            <person name="Sun Q."/>
        </authorList>
    </citation>
    <scope>NUCLEOTIDE SEQUENCE</scope>
    <source>
        <strain evidence="6">CCM 8862</strain>
    </source>
</reference>
<comment type="catalytic activity">
    <reaction evidence="1">
        <text>a uridine in RNA = a pseudouridine in RNA</text>
        <dbReference type="Rhea" id="RHEA:48348"/>
        <dbReference type="Rhea" id="RHEA-COMP:12068"/>
        <dbReference type="Rhea" id="RHEA-COMP:12069"/>
        <dbReference type="ChEBI" id="CHEBI:65314"/>
        <dbReference type="ChEBI" id="CHEBI:65315"/>
    </reaction>
</comment>
<dbReference type="InterPro" id="IPR050188">
    <property type="entry name" value="RluA_PseudoU_synthase"/>
</dbReference>
<evidence type="ECO:0000256" key="1">
    <source>
        <dbReference type="ARBA" id="ARBA00000073"/>
    </source>
</evidence>
<dbReference type="EMBL" id="JAFLEQ010000016">
    <property type="protein sequence ID" value="MBN9644843.1"/>
    <property type="molecule type" value="Genomic_DNA"/>
</dbReference>
<dbReference type="SUPFAM" id="SSF55120">
    <property type="entry name" value="Pseudouridine synthase"/>
    <property type="match status" value="1"/>
</dbReference>
<dbReference type="InterPro" id="IPR020103">
    <property type="entry name" value="PsdUridine_synth_cat_dom_sf"/>
</dbReference>
<evidence type="ECO:0000259" key="5">
    <source>
        <dbReference type="Pfam" id="PF00849"/>
    </source>
</evidence>
<dbReference type="PANTHER" id="PTHR21600">
    <property type="entry name" value="MITOCHONDRIAL RNA PSEUDOURIDINE SYNTHASE"/>
    <property type="match status" value="1"/>
</dbReference>
<dbReference type="GO" id="GO:0000455">
    <property type="term" value="P:enzyme-directed rRNA pseudouridine synthesis"/>
    <property type="evidence" value="ECO:0007669"/>
    <property type="project" value="TreeGrafter"/>
</dbReference>
<evidence type="ECO:0000256" key="4">
    <source>
        <dbReference type="SAM" id="MobiDB-lite"/>
    </source>
</evidence>
<evidence type="ECO:0000256" key="3">
    <source>
        <dbReference type="ARBA" id="ARBA00033164"/>
    </source>
</evidence>
<dbReference type="PANTHER" id="PTHR21600:SF84">
    <property type="entry name" value="PSEUDOURIDINE SYNTHASE RSUA_RLUA-LIKE DOMAIN-CONTAINING PROTEIN"/>
    <property type="match status" value="1"/>
</dbReference>
<gene>
    <name evidence="6" type="ORF">JZY06_09510</name>
</gene>
<proteinExistence type="predicted"/>
<sequence>MCHPPLAAVDGISPRRVVLTGAVPDDGIRYVAGRAGDSPYAPGTVLAPNTPLQRPQPAWFQPVCPPEREIPFTHTIVAETDELLIADKPPFLPTTPNGRLIRNTLLTRLRIETGNPHLVCCHRLDRLTSGLVVCAKNPDNRSMWQNLFRDRRVEKTYTAITSADLPGAIGTSWQTITLPLRKIRGARAVTVEPTGTPTITAVRRTGDHTVELRPRTGFTHQLRVVMNHLGMPVTGDDTYPRDKGLDLYDFRTPLALVAQTLSMPDPIGGTTLSFTSRRDPANPLVCPPNVR</sequence>
<evidence type="ECO:0000256" key="2">
    <source>
        <dbReference type="ARBA" id="ARBA00031870"/>
    </source>
</evidence>